<evidence type="ECO:0000313" key="2">
    <source>
        <dbReference type="EMBL" id="MBB6127733.1"/>
    </source>
</evidence>
<gene>
    <name evidence="2" type="ORF">HDF22_001841</name>
</gene>
<dbReference type="Proteomes" id="UP000548326">
    <property type="component" value="Unassembled WGS sequence"/>
</dbReference>
<sequence length="603" mass="69655">MATHIVHKQQVNLNLPKREEAHAYQNRVSDLLRNELSASMEAVFDEMFPTTDIIRIDSLHLFLDKIETHNFEQEFKTHFIQELRKSLSSKKSKLKDEYNEEVLSPEQSFIKAFIYFLENGYLPWYSSVENMANWSNEILNAFSENKNQYFFNWLRDNYADKPIILQRLVLQFDNAFLEKVLSIVAPLPDESWGDIYKDLETLTSNFIKKRSPVRDKVWQHIFQLVLNDSFLENHLISSNKKDSEWLFYTLNSLAGHFNLSDRDIAALSKNQVNKQLKTNIVKKAFKKLLSHLTTQTDFGEGIDESKPGSQNEEAWLNNVLDNGEEIDTNKEKHAEKKRPENTDSTNSQKNKVKTGNKDALMNSDTLSENNDINQLRVNTTQTEHTSNTKDGIFLNPQENAEERRRGSDIAGSDKKQNTNEAKQSPFQNKTLRGITETGTLYVKGSGIVILHYFLSPYFADLELLANGKFKDDIAHQRAILLLYYLTTGKSKAAEFDLALSKILCGYPITETLPAAIILTRKEKTESKRLLEAIIDYWTPLKNTSIKGLRNAFFERDGKLSKKENGWLLTVEQKTIDVLLGKLPWGYSTIRLPWMQEILNVDWY</sequence>
<feature type="compositionally biased region" description="Polar residues" evidence="1">
    <location>
        <begin position="362"/>
        <end position="389"/>
    </location>
</feature>
<dbReference type="RefSeq" id="WP_183587008.1">
    <property type="nucleotide sequence ID" value="NZ_JACHCA010000004.1"/>
</dbReference>
<name>A0A841J9F6_9SPHI</name>
<feature type="compositionally biased region" description="Polar residues" evidence="1">
    <location>
        <begin position="418"/>
        <end position="429"/>
    </location>
</feature>
<feature type="region of interest" description="Disordered" evidence="1">
    <location>
        <begin position="323"/>
        <end position="429"/>
    </location>
</feature>
<evidence type="ECO:0000313" key="3">
    <source>
        <dbReference type="Proteomes" id="UP000548326"/>
    </source>
</evidence>
<dbReference type="Pfam" id="PF19268">
    <property type="entry name" value="CIS_TMP"/>
    <property type="match status" value="1"/>
</dbReference>
<feature type="compositionally biased region" description="Basic and acidic residues" evidence="1">
    <location>
        <begin position="327"/>
        <end position="341"/>
    </location>
</feature>
<reference evidence="2 3" key="1">
    <citation type="submission" date="2020-08" db="EMBL/GenBank/DDBJ databases">
        <title>Genomic Encyclopedia of Type Strains, Phase IV (KMG-V): Genome sequencing to study the core and pangenomes of soil and plant-associated prokaryotes.</title>
        <authorList>
            <person name="Whitman W."/>
        </authorList>
    </citation>
    <scope>NUCLEOTIDE SEQUENCE [LARGE SCALE GENOMIC DNA]</scope>
    <source>
        <strain evidence="2 3">MP601</strain>
    </source>
</reference>
<feature type="compositionally biased region" description="Basic and acidic residues" evidence="1">
    <location>
        <begin position="400"/>
        <end position="417"/>
    </location>
</feature>
<protein>
    <submittedName>
        <fullName evidence="2">Uncharacterized protein</fullName>
    </submittedName>
</protein>
<dbReference type="InterPro" id="IPR045538">
    <property type="entry name" value="CIS_TMP"/>
</dbReference>
<accession>A0A841J9F6</accession>
<dbReference type="AlphaFoldDB" id="A0A841J9F6"/>
<organism evidence="2 3">
    <name type="scientific">Mucilaginibacter lappiensis</name>
    <dbReference type="NCBI Taxonomy" id="354630"/>
    <lineage>
        <taxon>Bacteria</taxon>
        <taxon>Pseudomonadati</taxon>
        <taxon>Bacteroidota</taxon>
        <taxon>Sphingobacteriia</taxon>
        <taxon>Sphingobacteriales</taxon>
        <taxon>Sphingobacteriaceae</taxon>
        <taxon>Mucilaginibacter</taxon>
    </lineage>
</organism>
<evidence type="ECO:0000256" key="1">
    <source>
        <dbReference type="SAM" id="MobiDB-lite"/>
    </source>
</evidence>
<proteinExistence type="predicted"/>
<dbReference type="EMBL" id="JACHCA010000004">
    <property type="protein sequence ID" value="MBB6127733.1"/>
    <property type="molecule type" value="Genomic_DNA"/>
</dbReference>
<comment type="caution">
    <text evidence="2">The sequence shown here is derived from an EMBL/GenBank/DDBJ whole genome shotgun (WGS) entry which is preliminary data.</text>
</comment>